<dbReference type="AlphaFoldDB" id="A0AAD6YWK1"/>
<accession>A0AAD6YWK1</accession>
<comment type="caution">
    <text evidence="2">The sequence shown here is derived from an EMBL/GenBank/DDBJ whole genome shotgun (WGS) entry which is preliminary data.</text>
</comment>
<protein>
    <submittedName>
        <fullName evidence="2">Uncharacterized protein</fullName>
    </submittedName>
</protein>
<evidence type="ECO:0000313" key="3">
    <source>
        <dbReference type="Proteomes" id="UP001219525"/>
    </source>
</evidence>
<name>A0AAD6YWK1_9AGAR</name>
<reference evidence="2" key="1">
    <citation type="submission" date="2023-03" db="EMBL/GenBank/DDBJ databases">
        <title>Massive genome expansion in bonnet fungi (Mycena s.s.) driven by repeated elements and novel gene families across ecological guilds.</title>
        <authorList>
            <consortium name="Lawrence Berkeley National Laboratory"/>
            <person name="Harder C.B."/>
            <person name="Miyauchi S."/>
            <person name="Viragh M."/>
            <person name="Kuo A."/>
            <person name="Thoen E."/>
            <person name="Andreopoulos B."/>
            <person name="Lu D."/>
            <person name="Skrede I."/>
            <person name="Drula E."/>
            <person name="Henrissat B."/>
            <person name="Morin E."/>
            <person name="Kohler A."/>
            <person name="Barry K."/>
            <person name="LaButti K."/>
            <person name="Morin E."/>
            <person name="Salamov A."/>
            <person name="Lipzen A."/>
            <person name="Mereny Z."/>
            <person name="Hegedus B."/>
            <person name="Baldrian P."/>
            <person name="Stursova M."/>
            <person name="Weitz H."/>
            <person name="Taylor A."/>
            <person name="Grigoriev I.V."/>
            <person name="Nagy L.G."/>
            <person name="Martin F."/>
            <person name="Kauserud H."/>
        </authorList>
    </citation>
    <scope>NUCLEOTIDE SEQUENCE</scope>
    <source>
        <strain evidence="2">9144</strain>
    </source>
</reference>
<keyword evidence="3" id="KW-1185">Reference proteome</keyword>
<feature type="region of interest" description="Disordered" evidence="1">
    <location>
        <begin position="44"/>
        <end position="80"/>
    </location>
</feature>
<feature type="region of interest" description="Disordered" evidence="1">
    <location>
        <begin position="1"/>
        <end position="24"/>
    </location>
</feature>
<evidence type="ECO:0000256" key="1">
    <source>
        <dbReference type="SAM" id="MobiDB-lite"/>
    </source>
</evidence>
<feature type="compositionally biased region" description="Low complexity" evidence="1">
    <location>
        <begin position="1"/>
        <end position="21"/>
    </location>
</feature>
<sequence>MFSASHSTTSLVSNTTVSSRTPLAVQPKDFQSAFASLQSTYGFGQTAPSPLAKSKGKRNTNVRSGAAPGASTATATTASQSATHKDFGAAFADLQSTYGFCGSVPSPVSKRTKHKDRSV</sequence>
<feature type="region of interest" description="Disordered" evidence="1">
    <location>
        <begin position="100"/>
        <end position="119"/>
    </location>
</feature>
<gene>
    <name evidence="2" type="ORF">GGX14DRAFT_554122</name>
</gene>
<evidence type="ECO:0000313" key="2">
    <source>
        <dbReference type="EMBL" id="KAJ7230639.1"/>
    </source>
</evidence>
<proteinExistence type="predicted"/>
<dbReference type="Proteomes" id="UP001219525">
    <property type="component" value="Unassembled WGS sequence"/>
</dbReference>
<dbReference type="EMBL" id="JARJCW010000001">
    <property type="protein sequence ID" value="KAJ7230639.1"/>
    <property type="molecule type" value="Genomic_DNA"/>
</dbReference>
<feature type="compositionally biased region" description="Basic residues" evidence="1">
    <location>
        <begin position="110"/>
        <end position="119"/>
    </location>
</feature>
<feature type="compositionally biased region" description="Low complexity" evidence="1">
    <location>
        <begin position="64"/>
        <end position="80"/>
    </location>
</feature>
<organism evidence="2 3">
    <name type="scientific">Mycena pura</name>
    <dbReference type="NCBI Taxonomy" id="153505"/>
    <lineage>
        <taxon>Eukaryota</taxon>
        <taxon>Fungi</taxon>
        <taxon>Dikarya</taxon>
        <taxon>Basidiomycota</taxon>
        <taxon>Agaricomycotina</taxon>
        <taxon>Agaricomycetes</taxon>
        <taxon>Agaricomycetidae</taxon>
        <taxon>Agaricales</taxon>
        <taxon>Marasmiineae</taxon>
        <taxon>Mycenaceae</taxon>
        <taxon>Mycena</taxon>
    </lineage>
</organism>